<sequence>MRQRTCPLAAFFWSMHQEVIMFSDASIRVALTVPVLARMHVKVVASKRELAGCTAPATFERSREALGCLLHAKRNCILNELLTPDVAARDQDDFMNIRTTTRRAPDAGEARFCSSGVTDQPGLV</sequence>
<accession>A0A2I8EPZ6</accession>
<dbReference type="EMBL" id="CP026112">
    <property type="protein sequence ID" value="AUT61646.1"/>
    <property type="molecule type" value="Genomic_DNA"/>
</dbReference>
<dbReference type="Proteomes" id="UP000243502">
    <property type="component" value="Chromosome 2"/>
</dbReference>
<proteinExistence type="predicted"/>
<name>A0A2I8EPZ6_9BURK</name>
<reference evidence="1 2" key="1">
    <citation type="submission" date="2018-01" db="EMBL/GenBank/DDBJ databases">
        <title>Species boundaries and ecological features among Paraburkholderia terrae DSMZ17804T, P. hospita DSMZ17164T and P. caribensis DSMZ13236T.</title>
        <authorList>
            <person name="Pratama A.A."/>
        </authorList>
    </citation>
    <scope>NUCLEOTIDE SEQUENCE [LARGE SCALE GENOMIC DNA]</scope>
    <source>
        <strain evidence="1 2">DSM 17804</strain>
    </source>
</reference>
<dbReference type="KEGG" id="pter:C2L65_18195"/>
<protein>
    <submittedName>
        <fullName evidence="1">Uncharacterized protein</fullName>
    </submittedName>
</protein>
<evidence type="ECO:0000313" key="1">
    <source>
        <dbReference type="EMBL" id="AUT61646.1"/>
    </source>
</evidence>
<dbReference type="AlphaFoldDB" id="A0A2I8EPZ6"/>
<gene>
    <name evidence="1" type="ORF">C2L65_18195</name>
</gene>
<organism evidence="1 2">
    <name type="scientific">Paraburkholderia terrae</name>
    <dbReference type="NCBI Taxonomy" id="311230"/>
    <lineage>
        <taxon>Bacteria</taxon>
        <taxon>Pseudomonadati</taxon>
        <taxon>Pseudomonadota</taxon>
        <taxon>Betaproteobacteria</taxon>
        <taxon>Burkholderiales</taxon>
        <taxon>Burkholderiaceae</taxon>
        <taxon>Paraburkholderia</taxon>
    </lineage>
</organism>
<evidence type="ECO:0000313" key="2">
    <source>
        <dbReference type="Proteomes" id="UP000243502"/>
    </source>
</evidence>